<dbReference type="EMBL" id="MKGQ01000008">
    <property type="protein sequence ID" value="OKP03619.1"/>
    <property type="molecule type" value="Genomic_DNA"/>
</dbReference>
<dbReference type="InterPro" id="IPR012171">
    <property type="entry name" value="Fatty_acid_desaturase"/>
</dbReference>
<evidence type="ECO:0000256" key="1">
    <source>
        <dbReference type="SAM" id="Phobius"/>
    </source>
</evidence>
<feature type="transmembrane region" description="Helical" evidence="1">
    <location>
        <begin position="150"/>
        <end position="168"/>
    </location>
</feature>
<dbReference type="Pfam" id="PF00487">
    <property type="entry name" value="FA_desaturase"/>
    <property type="match status" value="1"/>
</dbReference>
<feature type="transmembrane region" description="Helical" evidence="1">
    <location>
        <begin position="41"/>
        <end position="69"/>
    </location>
</feature>
<evidence type="ECO:0000313" key="3">
    <source>
        <dbReference type="EMBL" id="OKP03619.1"/>
    </source>
</evidence>
<dbReference type="OrthoDB" id="9796486at2"/>
<organism evidence="3 4">
    <name type="scientific">Xenorhabdus eapokensis</name>
    <dbReference type="NCBI Taxonomy" id="1873482"/>
    <lineage>
        <taxon>Bacteria</taxon>
        <taxon>Pseudomonadati</taxon>
        <taxon>Pseudomonadota</taxon>
        <taxon>Gammaproteobacteria</taxon>
        <taxon>Enterobacterales</taxon>
        <taxon>Morganellaceae</taxon>
        <taxon>Xenorhabdus</taxon>
    </lineage>
</organism>
<feature type="transmembrane region" description="Helical" evidence="1">
    <location>
        <begin position="189"/>
        <end position="207"/>
    </location>
</feature>
<dbReference type="GO" id="GO:0008610">
    <property type="term" value="P:lipid biosynthetic process"/>
    <property type="evidence" value="ECO:0007669"/>
    <property type="project" value="UniProtKB-ARBA"/>
</dbReference>
<keyword evidence="1" id="KW-0812">Transmembrane</keyword>
<name>A0A1Q5TTT2_9GAMM</name>
<comment type="caution">
    <text evidence="3">The sequence shown here is derived from an EMBL/GenBank/DDBJ whole genome shotgun (WGS) entry which is preliminary data.</text>
</comment>
<dbReference type="STRING" id="1873482.Xedl_01590"/>
<gene>
    <name evidence="3" type="ORF">Xedl_01590</name>
</gene>
<dbReference type="GO" id="GO:0016717">
    <property type="term" value="F:oxidoreductase activity, acting on paired donors, with oxidation of a pair of donors resulting in the reduction of molecular oxygen to two molecules of water"/>
    <property type="evidence" value="ECO:0007669"/>
    <property type="project" value="TreeGrafter"/>
</dbReference>
<keyword evidence="1" id="KW-0472">Membrane</keyword>
<dbReference type="GO" id="GO:0016020">
    <property type="term" value="C:membrane"/>
    <property type="evidence" value="ECO:0007669"/>
    <property type="project" value="TreeGrafter"/>
</dbReference>
<feature type="transmembrane region" description="Helical" evidence="1">
    <location>
        <begin position="90"/>
        <end position="108"/>
    </location>
</feature>
<keyword evidence="1" id="KW-1133">Transmembrane helix</keyword>
<evidence type="ECO:0000259" key="2">
    <source>
        <dbReference type="Pfam" id="PF00487"/>
    </source>
</evidence>
<proteinExistence type="predicted"/>
<sequence>MSSKNIEISNRYRISKYVIRELKPLCKQDNYHWLLAILKDYSLIAISIYLTLGISYWFYPISLFVIGSTQRALSNILHESSHNILAKNKVLNYVAGTYLSGYLIFHLYNSYSYSHIKYHHVYLGDKDKDPDYNFHIQCGLYDANKSSKEFFIKNILLALTGYRTLKYIQYIIKDRIKIKNNEKREKESIPFILYWIVILSVCIYFDIILYFLAFWLVPLFTFAVAIGWIVELSEHYPLPESEDEALLLTRNRKGAWWENFFFGRHNDNYHLVHHLHPGIPHWNMKKAHVLLMKDTNYAKWDRLWGGIFTRKSKNEETLLSYSKKYREYKRLNKKCEVNNSFAKYILSVQ</sequence>
<dbReference type="InterPro" id="IPR005804">
    <property type="entry name" value="FA_desaturase_dom"/>
</dbReference>
<dbReference type="PANTHER" id="PTHR19353:SF19">
    <property type="entry name" value="DELTA(5) FATTY ACID DESATURASE C-RELATED"/>
    <property type="match status" value="1"/>
</dbReference>
<dbReference type="CDD" id="cd03510">
    <property type="entry name" value="Rhizobitoxine-FADS-like"/>
    <property type="match status" value="1"/>
</dbReference>
<feature type="domain" description="Fatty acid desaturase" evidence="2">
    <location>
        <begin position="56"/>
        <end position="293"/>
    </location>
</feature>
<dbReference type="RefSeq" id="WP_074023275.1">
    <property type="nucleotide sequence ID" value="NZ_CAWNAG010000191.1"/>
</dbReference>
<protein>
    <submittedName>
        <fullName evidence="3">Fatty acid desaturase</fullName>
    </submittedName>
</protein>
<accession>A0A1Q5TTT2</accession>
<reference evidence="3 4" key="1">
    <citation type="submission" date="2016-09" db="EMBL/GenBank/DDBJ databases">
        <title>Xenorhabdus thuongxuanensis sp. nov. and Xenorhabdus eapokensis sp. nov., isolated from Steinernema species.</title>
        <authorList>
            <person name="Kaempfer P."/>
            <person name="Tobias N.J."/>
            <person name="Phan Ke L."/>
            <person name="Bode H.B."/>
            <person name="Glaeser S.P."/>
        </authorList>
    </citation>
    <scope>NUCLEOTIDE SEQUENCE [LARGE SCALE GENOMIC DNA]</scope>
    <source>
        <strain evidence="3 4">DL20</strain>
    </source>
</reference>
<dbReference type="PANTHER" id="PTHR19353">
    <property type="entry name" value="FATTY ACID DESATURASE 2"/>
    <property type="match status" value="1"/>
</dbReference>
<dbReference type="Proteomes" id="UP000186268">
    <property type="component" value="Unassembled WGS sequence"/>
</dbReference>
<evidence type="ECO:0000313" key="4">
    <source>
        <dbReference type="Proteomes" id="UP000186268"/>
    </source>
</evidence>
<keyword evidence="4" id="KW-1185">Reference proteome</keyword>
<dbReference type="AlphaFoldDB" id="A0A1Q5TTT2"/>